<name>D4GL53_PANAM</name>
<dbReference type="KEGG" id="pam:PANA_0932"/>
<dbReference type="FunFam" id="3.20.20.80:FF:000004">
    <property type="entry name" value="Beta-glucosidase 6-phospho-beta-glucosidase"/>
    <property type="match status" value="1"/>
</dbReference>
<dbReference type="InterPro" id="IPR017853">
    <property type="entry name" value="GH"/>
</dbReference>
<protein>
    <submittedName>
        <fullName evidence="7">YckE</fullName>
    </submittedName>
</protein>
<dbReference type="Gene3D" id="3.20.20.80">
    <property type="entry name" value="Glycosidases"/>
    <property type="match status" value="1"/>
</dbReference>
<dbReference type="PRINTS" id="PR00131">
    <property type="entry name" value="GLHYDRLASE1"/>
</dbReference>
<comment type="similarity">
    <text evidence="1 5">Belongs to the glycosyl hydrolase 1 family.</text>
</comment>
<dbReference type="PANTHER" id="PTHR10353">
    <property type="entry name" value="GLYCOSYL HYDROLASE"/>
    <property type="match status" value="1"/>
</dbReference>
<evidence type="ECO:0000256" key="6">
    <source>
        <dbReference type="RuleBase" id="RU004468"/>
    </source>
</evidence>
<keyword evidence="2 6" id="KW-0378">Hydrolase</keyword>
<evidence type="ECO:0000256" key="1">
    <source>
        <dbReference type="ARBA" id="ARBA00010838"/>
    </source>
</evidence>
<keyword evidence="3 6" id="KW-0326">Glycosidase</keyword>
<dbReference type="PROSITE" id="PS00572">
    <property type="entry name" value="GLYCOSYL_HYDROL_F1_1"/>
    <property type="match status" value="1"/>
</dbReference>
<gene>
    <name evidence="7" type="primary">yckE</name>
    <name evidence="7" type="ordered locus">PANA_0932</name>
</gene>
<dbReference type="STRING" id="706191.PANA_0932"/>
<reference evidence="7 8" key="1">
    <citation type="journal article" date="2010" name="J. Bacteriol.">
        <title>Genome sequence of Pantoea ananatis LMG20103, the causative agent of Eucalyptus blight and dieback.</title>
        <authorList>
            <person name="De Maayer P."/>
            <person name="Chan W.Y."/>
            <person name="Venter S.N."/>
            <person name="Toth I.K."/>
            <person name="Birch P.R."/>
            <person name="Joubert F."/>
            <person name="Coutinho T.A."/>
        </authorList>
    </citation>
    <scope>NUCLEOTIDE SEQUENCE [LARGE SCALE GENOMIC DNA]</scope>
    <source>
        <strain evidence="7 8">LMG 20103</strain>
    </source>
</reference>
<dbReference type="InterPro" id="IPR033132">
    <property type="entry name" value="GH_1_N_CS"/>
</dbReference>
<dbReference type="AlphaFoldDB" id="D4GL53"/>
<proteinExistence type="inferred from homology"/>
<dbReference type="Proteomes" id="UP000001702">
    <property type="component" value="Chromosome"/>
</dbReference>
<keyword evidence="8" id="KW-1185">Reference proteome</keyword>
<dbReference type="InterPro" id="IPR001360">
    <property type="entry name" value="Glyco_hydro_1"/>
</dbReference>
<dbReference type="PROSITE" id="PS00653">
    <property type="entry name" value="GLYCOSYL_HYDROL_F1_2"/>
    <property type="match status" value="1"/>
</dbReference>
<dbReference type="CAZy" id="GH1">
    <property type="family name" value="Glycoside Hydrolase Family 1"/>
</dbReference>
<evidence type="ECO:0000256" key="5">
    <source>
        <dbReference type="RuleBase" id="RU003690"/>
    </source>
</evidence>
<evidence type="ECO:0000256" key="2">
    <source>
        <dbReference type="ARBA" id="ARBA00022801"/>
    </source>
</evidence>
<evidence type="ECO:0000313" key="8">
    <source>
        <dbReference type="Proteomes" id="UP000001702"/>
    </source>
</evidence>
<evidence type="ECO:0000256" key="4">
    <source>
        <dbReference type="PROSITE-ProRule" id="PRU10055"/>
    </source>
</evidence>
<dbReference type="InterPro" id="IPR018120">
    <property type="entry name" value="Glyco_hydro_1_AS"/>
</dbReference>
<dbReference type="eggNOG" id="COG2723">
    <property type="taxonomic scope" value="Bacteria"/>
</dbReference>
<organism evidence="7 8">
    <name type="scientific">Pantoea ananatis (strain LMG 20103)</name>
    <dbReference type="NCBI Taxonomy" id="706191"/>
    <lineage>
        <taxon>Bacteria</taxon>
        <taxon>Pseudomonadati</taxon>
        <taxon>Pseudomonadota</taxon>
        <taxon>Gammaproteobacteria</taxon>
        <taxon>Enterobacterales</taxon>
        <taxon>Erwiniaceae</taxon>
        <taxon>Pantoea</taxon>
    </lineage>
</organism>
<dbReference type="GO" id="GO:0016052">
    <property type="term" value="P:carbohydrate catabolic process"/>
    <property type="evidence" value="ECO:0007669"/>
    <property type="project" value="TreeGrafter"/>
</dbReference>
<dbReference type="GO" id="GO:0005829">
    <property type="term" value="C:cytosol"/>
    <property type="evidence" value="ECO:0007669"/>
    <property type="project" value="TreeGrafter"/>
</dbReference>
<dbReference type="SUPFAM" id="SSF51445">
    <property type="entry name" value="(Trans)glycosidases"/>
    <property type="match status" value="1"/>
</dbReference>
<dbReference type="PANTHER" id="PTHR10353:SF136">
    <property type="entry name" value="ARYL-PHOSPHO-BETA-D-GLUCOSIDASE BGLC"/>
    <property type="match status" value="1"/>
</dbReference>
<accession>D4GL53</accession>
<dbReference type="HOGENOM" id="CLU_001859_0_1_6"/>
<sequence length="485" mass="54699">MPHVKKGDFMQHSTLTAFPDGFLWGASTSAYQVEGGWDADGKGPSVIDKATFSQAITDFTVCSDHYHRFKEDIALLAEMGLKTYRFSIAWSRLYPEGDGALNEAGVAFYQQLIDEICRHGITPLVTLYHFDLPWALQQDGGWSSRRTVAAFERFAITCFEQYGSQVKYWLTINEQNMMILKGDVIGTLPPGTADPQKTLYQQNHHMMLAQAKAMIACHERLPDAKIGPAPNISCVYAASSRPEDVLAADNFSAIRNWLYLDLAVHGRYNPVVWAFLKQRGWLPTLEDEDMAIIAAGQPDFIAFNYYASATVGAEGEHHDPDSRPHADQQMAGIDRSVYVGCNNPHLQQNQFGWYIDPVGFRITARQIYARYALPLIVTENGLGAFDTLAADNKVHDDYRIDYLREHIAQLQLAIADGVELFGYCPWSAIDLVSTHQGISKRYGFIYVNRDEKALKDLARYRKKSFFWYQKLIRSNGATLNASVDY</sequence>
<feature type="active site" description="Nucleophile" evidence="4">
    <location>
        <position position="379"/>
    </location>
</feature>
<evidence type="ECO:0000256" key="3">
    <source>
        <dbReference type="ARBA" id="ARBA00023295"/>
    </source>
</evidence>
<dbReference type="Pfam" id="PF00232">
    <property type="entry name" value="Glyco_hydro_1"/>
    <property type="match status" value="1"/>
</dbReference>
<dbReference type="EMBL" id="CP001875">
    <property type="protein sequence ID" value="ADD76099.1"/>
    <property type="molecule type" value="Genomic_DNA"/>
</dbReference>
<dbReference type="GO" id="GO:0008422">
    <property type="term" value="F:beta-glucosidase activity"/>
    <property type="evidence" value="ECO:0007669"/>
    <property type="project" value="TreeGrafter"/>
</dbReference>
<evidence type="ECO:0000313" key="7">
    <source>
        <dbReference type="EMBL" id="ADD76099.1"/>
    </source>
</evidence>